<name>A0A2N9ISD1_FAGSY</name>
<dbReference type="AlphaFoldDB" id="A0A2N9ISD1"/>
<comment type="function">
    <text evidence="6">Transcriptional repressor that regulates multiple aspects of plant growth and development.</text>
</comment>
<evidence type="ECO:0000259" key="7">
    <source>
        <dbReference type="PROSITE" id="PS51754"/>
    </source>
</evidence>
<evidence type="ECO:0000256" key="6">
    <source>
        <dbReference type="RuleBase" id="RU367028"/>
    </source>
</evidence>
<comment type="subcellular location">
    <subcellularLocation>
        <location evidence="1 6">Nucleus</location>
    </subcellularLocation>
</comment>
<evidence type="ECO:0000256" key="3">
    <source>
        <dbReference type="ARBA" id="ARBA00023015"/>
    </source>
</evidence>
<keyword evidence="3 6" id="KW-0805">Transcription regulation</keyword>
<dbReference type="GO" id="GO:0005634">
    <property type="term" value="C:nucleus"/>
    <property type="evidence" value="ECO:0007669"/>
    <property type="project" value="UniProtKB-SubCell"/>
</dbReference>
<accession>A0A2N9ISD1</accession>
<keyword evidence="5 6" id="KW-0539">Nucleus</keyword>
<gene>
    <name evidence="8" type="ORF">FSB_LOCUS55086</name>
</gene>
<evidence type="ECO:0000256" key="4">
    <source>
        <dbReference type="ARBA" id="ARBA00023163"/>
    </source>
</evidence>
<dbReference type="GO" id="GO:0045892">
    <property type="term" value="P:negative regulation of DNA-templated transcription"/>
    <property type="evidence" value="ECO:0007669"/>
    <property type="project" value="UniProtKB-UniRule"/>
</dbReference>
<evidence type="ECO:0000313" key="8">
    <source>
        <dbReference type="EMBL" id="SPD27204.1"/>
    </source>
</evidence>
<dbReference type="PROSITE" id="PS51754">
    <property type="entry name" value="OVATE"/>
    <property type="match status" value="1"/>
</dbReference>
<dbReference type="EMBL" id="OIVN01006182">
    <property type="protein sequence ID" value="SPD27204.1"/>
    <property type="molecule type" value="Genomic_DNA"/>
</dbReference>
<organism evidence="8">
    <name type="scientific">Fagus sylvatica</name>
    <name type="common">Beechnut</name>
    <dbReference type="NCBI Taxonomy" id="28930"/>
    <lineage>
        <taxon>Eukaryota</taxon>
        <taxon>Viridiplantae</taxon>
        <taxon>Streptophyta</taxon>
        <taxon>Embryophyta</taxon>
        <taxon>Tracheophyta</taxon>
        <taxon>Spermatophyta</taxon>
        <taxon>Magnoliopsida</taxon>
        <taxon>eudicotyledons</taxon>
        <taxon>Gunneridae</taxon>
        <taxon>Pentapetalae</taxon>
        <taxon>rosids</taxon>
        <taxon>fabids</taxon>
        <taxon>Fagales</taxon>
        <taxon>Fagaceae</taxon>
        <taxon>Fagus</taxon>
    </lineage>
</organism>
<keyword evidence="2 6" id="KW-0678">Repressor</keyword>
<dbReference type="InterPro" id="IPR038933">
    <property type="entry name" value="Ovate"/>
</dbReference>
<dbReference type="PANTHER" id="PTHR33057:SF113">
    <property type="entry name" value="TRANSCRIPTION REPRESSOR"/>
    <property type="match status" value="1"/>
</dbReference>
<dbReference type="Pfam" id="PF04844">
    <property type="entry name" value="Ovate"/>
    <property type="match status" value="1"/>
</dbReference>
<dbReference type="NCBIfam" id="TIGR01568">
    <property type="entry name" value="A_thal_3678"/>
    <property type="match status" value="1"/>
</dbReference>
<evidence type="ECO:0000256" key="2">
    <source>
        <dbReference type="ARBA" id="ARBA00022491"/>
    </source>
</evidence>
<protein>
    <recommendedName>
        <fullName evidence="6">Transcription repressor</fullName>
    </recommendedName>
    <alternativeName>
        <fullName evidence="6">Ovate family protein</fullName>
    </alternativeName>
</protein>
<evidence type="ECO:0000256" key="5">
    <source>
        <dbReference type="ARBA" id="ARBA00023242"/>
    </source>
</evidence>
<keyword evidence="4 6" id="KW-0804">Transcription</keyword>
<sequence length="227" mass="26383">MVKWMKLPSILKSRKPKTSWKWSPLKHIRTISFRAKDLFKSANSALSNVVKMVIMLDSSCSQSKRFSAIMLEEYSGSDLIEMAVEALRSKRLSFDEPGDTSFITGATCRFPFQDNVVQAMESNNPYTDFRNSMEEMVEAYGLKDYERKDWDYLEELLAWYLRMNKKKNHRYIVEAFIDMYAALPSCSSFCSFSYHASPSSSKSKDWWEIEVESIPSCSNKGKYPKYC</sequence>
<evidence type="ECO:0000256" key="1">
    <source>
        <dbReference type="ARBA" id="ARBA00004123"/>
    </source>
</evidence>
<feature type="domain" description="OVATE" evidence="7">
    <location>
        <begin position="118"/>
        <end position="182"/>
    </location>
</feature>
<dbReference type="PANTHER" id="PTHR33057">
    <property type="entry name" value="TRANSCRIPTION REPRESSOR OFP7-RELATED"/>
    <property type="match status" value="1"/>
</dbReference>
<proteinExistence type="predicted"/>
<reference evidence="8" key="1">
    <citation type="submission" date="2018-02" db="EMBL/GenBank/DDBJ databases">
        <authorList>
            <person name="Cohen D.B."/>
            <person name="Kent A.D."/>
        </authorList>
    </citation>
    <scope>NUCLEOTIDE SEQUENCE</scope>
</reference>
<dbReference type="InterPro" id="IPR006458">
    <property type="entry name" value="Ovate_C"/>
</dbReference>